<dbReference type="Proteomes" id="UP000078200">
    <property type="component" value="Unassembled WGS sequence"/>
</dbReference>
<evidence type="ECO:0000313" key="1">
    <source>
        <dbReference type="EnsemblMetazoa" id="GAUT029164-PA"/>
    </source>
</evidence>
<dbReference type="AlphaFoldDB" id="A0A1A9V8F3"/>
<sequence length="110" mass="12351">MAKIRVKIVDNYPFSSRFSYSVAIRNTMNTTVKILGRIVASASYSSSNLTLATYVIDLSSSAYLSHKCPERMNHINLAGCLALRSVEFSAEDFRVFSPITVDFICIRIKF</sequence>
<protein>
    <submittedName>
        <fullName evidence="1">Uncharacterized protein</fullName>
    </submittedName>
</protein>
<evidence type="ECO:0000313" key="2">
    <source>
        <dbReference type="Proteomes" id="UP000078200"/>
    </source>
</evidence>
<dbReference type="EnsemblMetazoa" id="GAUT029164-RA">
    <property type="protein sequence ID" value="GAUT029164-PA"/>
    <property type="gene ID" value="GAUT029164"/>
</dbReference>
<organism evidence="1 2">
    <name type="scientific">Glossina austeni</name>
    <name type="common">Savannah tsetse fly</name>
    <dbReference type="NCBI Taxonomy" id="7395"/>
    <lineage>
        <taxon>Eukaryota</taxon>
        <taxon>Metazoa</taxon>
        <taxon>Ecdysozoa</taxon>
        <taxon>Arthropoda</taxon>
        <taxon>Hexapoda</taxon>
        <taxon>Insecta</taxon>
        <taxon>Pterygota</taxon>
        <taxon>Neoptera</taxon>
        <taxon>Endopterygota</taxon>
        <taxon>Diptera</taxon>
        <taxon>Brachycera</taxon>
        <taxon>Muscomorpha</taxon>
        <taxon>Hippoboscoidea</taxon>
        <taxon>Glossinidae</taxon>
        <taxon>Glossina</taxon>
    </lineage>
</organism>
<name>A0A1A9V8F3_GLOAU</name>
<keyword evidence="2" id="KW-1185">Reference proteome</keyword>
<proteinExistence type="predicted"/>
<accession>A0A1A9V8F3</accession>
<dbReference type="VEuPathDB" id="VectorBase:GAUT029164"/>
<reference evidence="1" key="1">
    <citation type="submission" date="2020-05" db="UniProtKB">
        <authorList>
            <consortium name="EnsemblMetazoa"/>
        </authorList>
    </citation>
    <scope>IDENTIFICATION</scope>
    <source>
        <strain evidence="1">TTRI</strain>
    </source>
</reference>